<dbReference type="InterPro" id="IPR049428">
    <property type="entry name" value="RecA-like_N"/>
</dbReference>
<evidence type="ECO:0000256" key="14">
    <source>
        <dbReference type="HAMAP-Rule" id="MF_00268"/>
    </source>
</evidence>
<keyword evidence="19" id="KW-1185">Reference proteome</keyword>
<dbReference type="PROSITE" id="PS00321">
    <property type="entry name" value="RECA_1"/>
    <property type="match status" value="1"/>
</dbReference>
<dbReference type="Gene3D" id="3.30.250.10">
    <property type="entry name" value="RecA protein, C-terminal domain"/>
    <property type="match status" value="1"/>
</dbReference>
<evidence type="ECO:0000313" key="18">
    <source>
        <dbReference type="EMBL" id="VBA37895.1"/>
    </source>
</evidence>
<dbReference type="GO" id="GO:0003684">
    <property type="term" value="F:damaged DNA binding"/>
    <property type="evidence" value="ECO:0007669"/>
    <property type="project" value="UniProtKB-UniRule"/>
</dbReference>
<proteinExistence type="inferred from homology"/>
<dbReference type="PROSITE" id="PS50817">
    <property type="entry name" value="INTEIN_N_TER"/>
    <property type="match status" value="1"/>
</dbReference>
<dbReference type="InterPro" id="IPR020584">
    <property type="entry name" value="DNA_recomb/repair_RecA_CS"/>
</dbReference>
<dbReference type="InterPro" id="IPR006142">
    <property type="entry name" value="INTEIN"/>
</dbReference>
<dbReference type="PANTHER" id="PTHR45900:SF1">
    <property type="entry name" value="MITOCHONDRIAL DNA REPAIR PROTEIN RECA HOMOLOG-RELATED"/>
    <property type="match status" value="1"/>
</dbReference>
<evidence type="ECO:0000259" key="16">
    <source>
        <dbReference type="PROSITE" id="PS50162"/>
    </source>
</evidence>
<dbReference type="GO" id="GO:0005829">
    <property type="term" value="C:cytosol"/>
    <property type="evidence" value="ECO:0007669"/>
    <property type="project" value="TreeGrafter"/>
</dbReference>
<dbReference type="Gene3D" id="3.40.50.300">
    <property type="entry name" value="P-loop containing nucleotide triphosphate hydrolases"/>
    <property type="match status" value="2"/>
</dbReference>
<keyword evidence="6" id="KW-0068">Autocatalytic cleavage</keyword>
<dbReference type="InterPro" id="IPR013765">
    <property type="entry name" value="DNA_recomb/repair_RecA"/>
</dbReference>
<dbReference type="Pfam" id="PF21096">
    <property type="entry name" value="RecA_C"/>
    <property type="match status" value="1"/>
</dbReference>
<dbReference type="Gene3D" id="3.10.28.10">
    <property type="entry name" value="Homing endonucleases"/>
    <property type="match status" value="1"/>
</dbReference>
<dbReference type="InterPro" id="IPR004860">
    <property type="entry name" value="LAGLIDADG_dom"/>
</dbReference>
<name>A0A498Q0S9_9MYCO</name>
<evidence type="ECO:0000259" key="17">
    <source>
        <dbReference type="PROSITE" id="PS50163"/>
    </source>
</evidence>
<comment type="function">
    <text evidence="12 14">Can catalyze the hydrolysis of ATP in the presence of single-stranded DNA, the ATP-dependent uptake of single-stranded DNA by duplex DNA, and the ATP-dependent hybridization of homologous single-stranded DNAs. It interacts with LexA causing its activation and leading to its autocatalytic cleavage.</text>
</comment>
<dbReference type="SUPFAM" id="SSF51294">
    <property type="entry name" value="Hedgehog/intein (Hint) domain"/>
    <property type="match status" value="1"/>
</dbReference>
<dbReference type="SMART" id="SM00305">
    <property type="entry name" value="HintC"/>
    <property type="match status" value="1"/>
</dbReference>
<evidence type="ECO:0000256" key="12">
    <source>
        <dbReference type="ARBA" id="ARBA00025580"/>
    </source>
</evidence>
<feature type="binding site" evidence="14">
    <location>
        <begin position="67"/>
        <end position="74"/>
    </location>
    <ligand>
        <name>ATP</name>
        <dbReference type="ChEBI" id="CHEBI:30616"/>
    </ligand>
</feature>
<dbReference type="SMART" id="SM00306">
    <property type="entry name" value="HintN"/>
    <property type="match status" value="1"/>
</dbReference>
<dbReference type="SUPFAM" id="SSF52540">
    <property type="entry name" value="P-loop containing nucleoside triphosphate hydrolases"/>
    <property type="match status" value="2"/>
</dbReference>
<dbReference type="InterPro" id="IPR027434">
    <property type="entry name" value="Homing_endonucl"/>
</dbReference>
<dbReference type="PRINTS" id="PR00142">
    <property type="entry name" value="RECA"/>
</dbReference>
<feature type="domain" description="RecA family profile 2" evidence="17">
    <location>
        <begin position="568"/>
        <end position="642"/>
    </location>
</feature>
<dbReference type="GO" id="GO:0016539">
    <property type="term" value="P:intein-mediated protein splicing"/>
    <property type="evidence" value="ECO:0007669"/>
    <property type="project" value="InterPro"/>
</dbReference>
<dbReference type="SUPFAM" id="SSF54752">
    <property type="entry name" value="RecA protein, C-terminal domain"/>
    <property type="match status" value="1"/>
</dbReference>
<dbReference type="InterPro" id="IPR036844">
    <property type="entry name" value="Hint_dom_sf"/>
</dbReference>
<dbReference type="InterPro" id="IPR030934">
    <property type="entry name" value="Intein_C"/>
</dbReference>
<evidence type="ECO:0000256" key="10">
    <source>
        <dbReference type="ARBA" id="ARBA00023172"/>
    </source>
</evidence>
<keyword evidence="14 15" id="KW-0234">DNA repair</keyword>
<dbReference type="HAMAP" id="MF_00268">
    <property type="entry name" value="RecA"/>
    <property type="match status" value="1"/>
</dbReference>
<dbReference type="GO" id="GO:0005524">
    <property type="term" value="F:ATP binding"/>
    <property type="evidence" value="ECO:0007669"/>
    <property type="project" value="UniProtKB-UniRule"/>
</dbReference>
<keyword evidence="5 14" id="KW-0547">Nucleotide-binding</keyword>
<dbReference type="InterPro" id="IPR020587">
    <property type="entry name" value="RecA_monomer-monomer_interface"/>
</dbReference>
<evidence type="ECO:0000256" key="4">
    <source>
        <dbReference type="ARBA" id="ARBA00022490"/>
    </source>
</evidence>
<dbReference type="PRINTS" id="PR00379">
    <property type="entry name" value="INTEIN"/>
</dbReference>
<evidence type="ECO:0000256" key="5">
    <source>
        <dbReference type="ARBA" id="ARBA00022741"/>
    </source>
</evidence>
<feature type="domain" description="RecA family profile 1" evidence="16">
    <location>
        <begin position="37"/>
        <end position="196"/>
    </location>
</feature>
<keyword evidence="4 14" id="KW-0963">Cytoplasm</keyword>
<dbReference type="SUPFAM" id="SSF55608">
    <property type="entry name" value="Homing endonucleases"/>
    <property type="match status" value="1"/>
</dbReference>
<dbReference type="GO" id="GO:0006310">
    <property type="term" value="P:DNA recombination"/>
    <property type="evidence" value="ECO:0007669"/>
    <property type="project" value="UniProtKB-UniRule"/>
</dbReference>
<dbReference type="PROSITE" id="PS50163">
    <property type="entry name" value="RECA_3"/>
    <property type="match status" value="1"/>
</dbReference>
<accession>A0A498Q0S9</accession>
<dbReference type="PANTHER" id="PTHR45900">
    <property type="entry name" value="RECA"/>
    <property type="match status" value="1"/>
</dbReference>
<evidence type="ECO:0000256" key="9">
    <source>
        <dbReference type="ARBA" id="ARBA00023125"/>
    </source>
</evidence>
<dbReference type="GO" id="GO:0006281">
    <property type="term" value="P:DNA repair"/>
    <property type="evidence" value="ECO:0007669"/>
    <property type="project" value="UniProtKB-UniRule"/>
</dbReference>
<dbReference type="NCBIfam" id="TIGR01445">
    <property type="entry name" value="intein_Nterm"/>
    <property type="match status" value="1"/>
</dbReference>
<dbReference type="InterPro" id="IPR006141">
    <property type="entry name" value="Intein_N"/>
</dbReference>
<evidence type="ECO:0000256" key="11">
    <source>
        <dbReference type="ARBA" id="ARBA00023236"/>
    </source>
</evidence>
<reference evidence="18 19" key="1">
    <citation type="submission" date="2018-09" db="EMBL/GenBank/DDBJ databases">
        <authorList>
            <person name="Tagini F."/>
        </authorList>
    </citation>
    <scope>NUCLEOTIDE SEQUENCE [LARGE SCALE GENOMIC DNA]</scope>
    <source>
        <strain evidence="18 19">MK13</strain>
    </source>
</reference>
<dbReference type="InterPro" id="IPR003587">
    <property type="entry name" value="Hint_dom_N"/>
</dbReference>
<dbReference type="PROSITE" id="PS50162">
    <property type="entry name" value="RECA_2"/>
    <property type="match status" value="1"/>
</dbReference>
<comment type="subcellular location">
    <subcellularLocation>
        <location evidence="1 14">Cytoplasm</location>
    </subcellularLocation>
</comment>
<evidence type="ECO:0000256" key="1">
    <source>
        <dbReference type="ARBA" id="ARBA00004496"/>
    </source>
</evidence>
<evidence type="ECO:0000256" key="7">
    <source>
        <dbReference type="ARBA" id="ARBA00022840"/>
    </source>
</evidence>
<dbReference type="SMART" id="SM00382">
    <property type="entry name" value="AAA"/>
    <property type="match status" value="1"/>
</dbReference>
<keyword evidence="11 14" id="KW-0742">SOS response</keyword>
<sequence>MAQAPDREKALELAMAQIEKSYGKGSVMRLGDEVRQPISVIPTGSIALDVALGIGGLPRGRVVEIYGPESSGKTTVALHAVANAQAAGGVAAFIDAEHALDPDYAKKLGVDTDSLLVSQPDTGEQALEIADMLIRSGALDIVVIDSVAALVPRAELEGEMGDSHVGLQARLMSQALRKMTGALNNSGTTAIFINQLRDKIGVMFGCGSWYTNVTLADGSTEKLGKIVNQKMDVEVLSYDFESGQIVPRRVTNWFNNGKAEEFLHFKVDRAGSGTGRGHASLAMTRNHLIRTPVGWREAEDINVGDRVMLAQPRLLSDQQWEIVLGSLMGDGCLSPPVRQDSESARLRIGHGAQQSAYFDWKVSLLANIPHSRTVNGKGAAFVDFSPLAELHELRSAVYLGDGKKFLSEEYLKGLTPLSLAIWYMDDGSFSLRSKGLQQRTQGGSGRIEICVEAMSEGSQVRLRDYLHDTHGLDVRLRKAGAAAKAVLVFSTAATAKFQQLVAPYMAPCMAYKLLPRFHGRSMVTPQFVEPIMELMPARVTEIESKTDYPIMSRFDIEVEGSHNYFADGVMVHNSPETTTGGKALKFYASVRMDVRRIETLKDGTNAVGNRTRVKIVKNKVSPPFKQAEFDILYGKGISREGSLIDMGVDQGFIRKSGAWFTYEGEQLGQGKENARNFLMENVDVANEIEKKIKEKLGIGAVVTDDPSNDDVLPAPVDF</sequence>
<dbReference type="Pfam" id="PF03161">
    <property type="entry name" value="LAGLIDADG_2"/>
    <property type="match status" value="1"/>
</dbReference>
<dbReference type="InterPro" id="IPR020588">
    <property type="entry name" value="RecA_ATP-bd"/>
</dbReference>
<keyword evidence="10 14" id="KW-0233">DNA recombination</keyword>
<dbReference type="Pfam" id="PF00154">
    <property type="entry name" value="RecA_N"/>
    <property type="match status" value="2"/>
</dbReference>
<dbReference type="CDD" id="cd00983">
    <property type="entry name" value="RecA"/>
    <property type="match status" value="1"/>
</dbReference>
<protein>
    <recommendedName>
        <fullName evidence="3 14">Protein RecA</fullName>
    </recommendedName>
    <alternativeName>
        <fullName evidence="13 14">Recombinase A</fullName>
    </alternativeName>
</protein>
<dbReference type="InterPro" id="IPR027417">
    <property type="entry name" value="P-loop_NTPase"/>
</dbReference>
<evidence type="ECO:0000256" key="6">
    <source>
        <dbReference type="ARBA" id="ARBA00022813"/>
    </source>
</evidence>
<dbReference type="CDD" id="cd00081">
    <property type="entry name" value="Hint"/>
    <property type="match status" value="1"/>
</dbReference>
<comment type="similarity">
    <text evidence="2 14">Belongs to the RecA family.</text>
</comment>
<dbReference type="OrthoDB" id="9776733at2"/>
<dbReference type="FunFam" id="3.30.250.10:FF:000001">
    <property type="entry name" value="Protein RecA"/>
    <property type="match status" value="1"/>
</dbReference>
<dbReference type="EMBL" id="UPHQ01000079">
    <property type="protein sequence ID" value="VBA37895.1"/>
    <property type="molecule type" value="Genomic_DNA"/>
</dbReference>
<dbReference type="InterPro" id="IPR003593">
    <property type="entry name" value="AAA+_ATPase"/>
</dbReference>
<evidence type="ECO:0000256" key="3">
    <source>
        <dbReference type="ARBA" id="ARBA00015553"/>
    </source>
</evidence>
<gene>
    <name evidence="14 18" type="primary">recA</name>
    <name evidence="18" type="ORF">LAUMK13_01838</name>
</gene>
<evidence type="ECO:0000256" key="13">
    <source>
        <dbReference type="ARBA" id="ARBA00033319"/>
    </source>
</evidence>
<evidence type="ECO:0000256" key="15">
    <source>
        <dbReference type="RuleBase" id="RU000526"/>
    </source>
</evidence>
<dbReference type="InterPro" id="IPR003586">
    <property type="entry name" value="Hint_dom_C"/>
</dbReference>
<dbReference type="PROSITE" id="PS50818">
    <property type="entry name" value="INTEIN_C_TER"/>
    <property type="match status" value="1"/>
</dbReference>
<dbReference type="InterPro" id="IPR049261">
    <property type="entry name" value="RecA-like_C"/>
</dbReference>
<dbReference type="GO" id="GO:0140664">
    <property type="term" value="F:ATP-dependent DNA damage sensor activity"/>
    <property type="evidence" value="ECO:0007669"/>
    <property type="project" value="InterPro"/>
</dbReference>
<evidence type="ECO:0000256" key="8">
    <source>
        <dbReference type="ARBA" id="ARBA00023000"/>
    </source>
</evidence>
<dbReference type="GO" id="GO:0009432">
    <property type="term" value="P:SOS response"/>
    <property type="evidence" value="ECO:0007669"/>
    <property type="project" value="UniProtKB-UniRule"/>
</dbReference>
<keyword evidence="9 14" id="KW-0238">DNA-binding</keyword>
<dbReference type="GO" id="GO:0003697">
    <property type="term" value="F:single-stranded DNA binding"/>
    <property type="evidence" value="ECO:0007669"/>
    <property type="project" value="UniProtKB-UniRule"/>
</dbReference>
<dbReference type="InterPro" id="IPR023400">
    <property type="entry name" value="RecA_C_sf"/>
</dbReference>
<dbReference type="Proteomes" id="UP000267289">
    <property type="component" value="Unassembled WGS sequence"/>
</dbReference>
<dbReference type="RefSeq" id="WP_075541607.1">
    <property type="nucleotide sequence ID" value="NZ_UPHQ01000079.1"/>
</dbReference>
<keyword evidence="8" id="KW-0651">Protein splicing</keyword>
<dbReference type="Gene3D" id="2.170.16.10">
    <property type="entry name" value="Hedgehog/Intein (Hint) domain"/>
    <property type="match status" value="1"/>
</dbReference>
<dbReference type="NCBIfam" id="TIGR02012">
    <property type="entry name" value="tigrfam_recA"/>
    <property type="match status" value="1"/>
</dbReference>
<dbReference type="AlphaFoldDB" id="A0A498Q0S9"/>
<evidence type="ECO:0000313" key="19">
    <source>
        <dbReference type="Proteomes" id="UP000267289"/>
    </source>
</evidence>
<organism evidence="18 19">
    <name type="scientific">Mycobacterium innocens</name>
    <dbReference type="NCBI Taxonomy" id="2341083"/>
    <lineage>
        <taxon>Bacteria</taxon>
        <taxon>Bacillati</taxon>
        <taxon>Actinomycetota</taxon>
        <taxon>Actinomycetes</taxon>
        <taxon>Mycobacteriales</taxon>
        <taxon>Mycobacteriaceae</taxon>
        <taxon>Mycobacterium</taxon>
    </lineage>
</organism>
<dbReference type="GO" id="GO:0004519">
    <property type="term" value="F:endonuclease activity"/>
    <property type="evidence" value="ECO:0007669"/>
    <property type="project" value="InterPro"/>
</dbReference>
<evidence type="ECO:0000256" key="2">
    <source>
        <dbReference type="ARBA" id="ARBA00009391"/>
    </source>
</evidence>
<keyword evidence="14" id="KW-0227">DNA damage</keyword>
<dbReference type="NCBIfam" id="TIGR01443">
    <property type="entry name" value="intein_Cterm"/>
    <property type="match status" value="1"/>
</dbReference>
<keyword evidence="7 14" id="KW-0067">ATP-binding</keyword>